<proteinExistence type="predicted"/>
<comment type="caution">
    <text evidence="1">The sequence shown here is derived from an EMBL/GenBank/DDBJ whole genome shotgun (WGS) entry which is preliminary data.</text>
</comment>
<dbReference type="Proteomes" id="UP001231649">
    <property type="component" value="Chromosome 5"/>
</dbReference>
<evidence type="ECO:0000313" key="2">
    <source>
        <dbReference type="Proteomes" id="UP001231649"/>
    </source>
</evidence>
<dbReference type="EMBL" id="CM056781">
    <property type="protein sequence ID" value="KAJ8734591.1"/>
    <property type="molecule type" value="Genomic_DNA"/>
</dbReference>
<reference evidence="1" key="1">
    <citation type="submission" date="2023-03" db="EMBL/GenBank/DDBJ databases">
        <title>Chromosome-level genomes of two armyworms, Mythimna separata and Mythimna loreyi, provide insights into the biosynthesis and reception of sex pheromones.</title>
        <authorList>
            <person name="Zhao H."/>
        </authorList>
    </citation>
    <scope>NUCLEOTIDE SEQUENCE</scope>
    <source>
        <strain evidence="1">BeijingLab</strain>
    </source>
</reference>
<organism evidence="1 2">
    <name type="scientific">Mythimna loreyi</name>
    <dbReference type="NCBI Taxonomy" id="667449"/>
    <lineage>
        <taxon>Eukaryota</taxon>
        <taxon>Metazoa</taxon>
        <taxon>Ecdysozoa</taxon>
        <taxon>Arthropoda</taxon>
        <taxon>Hexapoda</taxon>
        <taxon>Insecta</taxon>
        <taxon>Pterygota</taxon>
        <taxon>Neoptera</taxon>
        <taxon>Endopterygota</taxon>
        <taxon>Lepidoptera</taxon>
        <taxon>Glossata</taxon>
        <taxon>Ditrysia</taxon>
        <taxon>Noctuoidea</taxon>
        <taxon>Noctuidae</taxon>
        <taxon>Noctuinae</taxon>
        <taxon>Hadenini</taxon>
        <taxon>Mythimna</taxon>
    </lineage>
</organism>
<accession>A0ACC2R6B7</accession>
<name>A0ACC2R6B7_9NEOP</name>
<keyword evidence="2" id="KW-1185">Reference proteome</keyword>
<protein>
    <submittedName>
        <fullName evidence="1">Uncharacterized protein</fullName>
    </submittedName>
</protein>
<sequence length="830" mass="96772">MVVSRECQTKTLVHEFIVIRIMGFDKHFTQDHCYLDDPADSVAMNVEIMEENYQVPQNNVTLEKPVRYLDLSGSSNSGMIVRSEDSNKFSKKALVYLPYSEYCSEHKGLFLHQDDTLVKPGDKFASHDDFVQYLNENAKKWCFYYRCSDSRKPNTGQETYTYNCVYLRNKEKYKKKGLRKRNNNMKTDCPCKIKLRHLPNEKELTVVYVCNHHDHELSLQEFYKLQHGRRLPPYVKEEIKDFLQLKVDIMKIRAYVEMETGFTMSRPFFYALEKNLKSREVERHISEQRLMLLKQKIAAVDEMYGNNDDENGEEQAEQRQDHPGEDTVESTRTKYRRANQSAERVRPNKNTQLKRRSKTNEEVSPEDPKRIKMKKEHSESNYNNEILQSVKHLQESVKCEIQRNPWIADQCVPVLPNRTGSGPDEDSVHVQEVEHSFRTAVKPKPDEKSEHVHEVESLDEILAQNEIGNLNYTIEYCVDDNNHEIGNEFVQIINEGQANEIEANDIEANEVEESNIDNIAYETVVTDDIDETQDLVEEYLDQDLEDDGVEYQIVAQEDVNDQSEILTDFDNSQDTVEEESHIEYTTEDVEDDSQEVEYLDDEITEENAQDVAVQTAGSAESNTSAAHSLLPVFDVYMKDGNVTGFVVNDNLITGLKDGVDKEIQTNEEVTASDTQELGNEDFDGEIIQHASSKKSGDTYTKHEYVHKYNIDRYMTQPHFPKYVETLAKETYMDVLHMFTNIYNEKAMFKITTTQRGKEGNTRIWYIKDGHRTKKRRKDETQREKLGQNLQSIFILREKLRYMKQKNSELLIKNKQLEEVALRLVEMTEEA</sequence>
<gene>
    <name evidence="1" type="ORF">PYW08_013841</name>
</gene>
<evidence type="ECO:0000313" key="1">
    <source>
        <dbReference type="EMBL" id="KAJ8734591.1"/>
    </source>
</evidence>